<organism evidence="8 9">
    <name type="scientific">Sulfurimonas sediminis</name>
    <dbReference type="NCBI Taxonomy" id="2590020"/>
    <lineage>
        <taxon>Bacteria</taxon>
        <taxon>Pseudomonadati</taxon>
        <taxon>Campylobacterota</taxon>
        <taxon>Epsilonproteobacteria</taxon>
        <taxon>Campylobacterales</taxon>
        <taxon>Sulfurimonadaceae</taxon>
        <taxon>Sulfurimonas</taxon>
    </lineage>
</organism>
<dbReference type="PANTHER" id="PTHR22550:SF5">
    <property type="entry name" value="LEUCINE ZIPPER PROTEIN 4"/>
    <property type="match status" value="1"/>
</dbReference>
<evidence type="ECO:0000256" key="2">
    <source>
        <dbReference type="ARBA" id="ARBA00022692"/>
    </source>
</evidence>
<evidence type="ECO:0000313" key="8">
    <source>
        <dbReference type="EMBL" id="QOP43798.1"/>
    </source>
</evidence>
<keyword evidence="5" id="KW-0802">TPR repeat</keyword>
<dbReference type="RefSeq" id="WP_193149987.1">
    <property type="nucleotide sequence ID" value="NZ_CP041235.1"/>
</dbReference>
<dbReference type="InterPro" id="IPR002035">
    <property type="entry name" value="VWF_A"/>
</dbReference>
<dbReference type="EMBL" id="CP041235">
    <property type="protein sequence ID" value="QOP43798.1"/>
    <property type="molecule type" value="Genomic_DNA"/>
</dbReference>
<evidence type="ECO:0000256" key="3">
    <source>
        <dbReference type="ARBA" id="ARBA00022989"/>
    </source>
</evidence>
<keyword evidence="9" id="KW-1185">Reference proteome</keyword>
<evidence type="ECO:0000256" key="6">
    <source>
        <dbReference type="SAM" id="Phobius"/>
    </source>
</evidence>
<gene>
    <name evidence="8" type="ORF">FJR45_07470</name>
</gene>
<dbReference type="InterPro" id="IPR011990">
    <property type="entry name" value="TPR-like_helical_dom_sf"/>
</dbReference>
<feature type="transmembrane region" description="Helical" evidence="6">
    <location>
        <begin position="55"/>
        <end position="74"/>
    </location>
</feature>
<dbReference type="Proteomes" id="UP000593719">
    <property type="component" value="Chromosome"/>
</dbReference>
<feature type="domain" description="VWFA" evidence="7">
    <location>
        <begin position="87"/>
        <end position="254"/>
    </location>
</feature>
<accession>A0A7M1B4Z7</accession>
<name>A0A7M1B4Z7_9BACT</name>
<feature type="repeat" description="TPR" evidence="5">
    <location>
        <begin position="389"/>
        <end position="422"/>
    </location>
</feature>
<dbReference type="Pfam" id="PF13424">
    <property type="entry name" value="TPR_12"/>
    <property type="match status" value="1"/>
</dbReference>
<keyword evidence="3 6" id="KW-1133">Transmembrane helix</keyword>
<protein>
    <submittedName>
        <fullName evidence="8">VWA domain-containing protein</fullName>
    </submittedName>
</protein>
<keyword evidence="2 6" id="KW-0812">Transmembrane</keyword>
<dbReference type="SMART" id="SM00327">
    <property type="entry name" value="VWA"/>
    <property type="match status" value="1"/>
</dbReference>
<dbReference type="KEGG" id="ssei:FJR45_07470"/>
<dbReference type="SUPFAM" id="SSF48452">
    <property type="entry name" value="TPR-like"/>
    <property type="match status" value="1"/>
</dbReference>
<dbReference type="SUPFAM" id="SSF53300">
    <property type="entry name" value="vWA-like"/>
    <property type="match status" value="1"/>
</dbReference>
<feature type="transmembrane region" description="Helical" evidence="6">
    <location>
        <begin position="7"/>
        <end position="23"/>
    </location>
</feature>
<dbReference type="Gene3D" id="3.40.50.410">
    <property type="entry name" value="von Willebrand factor, type A domain"/>
    <property type="match status" value="1"/>
</dbReference>
<dbReference type="SMART" id="SM00028">
    <property type="entry name" value="TPR"/>
    <property type="match status" value="3"/>
</dbReference>
<dbReference type="PROSITE" id="PS50005">
    <property type="entry name" value="TPR"/>
    <property type="match status" value="1"/>
</dbReference>
<sequence length="515" mass="59831">MFFLYDDVLYLLVIPALLFVFSFKKGKNTLENVFSQAVIRELTLHPQWLQASLRYRYFLLVISLMIIALARPVYLKQNALIQQMSSSAVIALDVSKSMNASDIYPSRLVLAKEKLVKLIEKAEHLHVGVLLFAKNSYMLYPLSEDTQALVYMLKNAQIKQKFEPNTNLFGVFEASNKMLRTEKTKNIILLSDGGEDVTRVDETAYIRKNHLRLYVIDFASKSNNGLKSMVQKSHGYYTKYQWGEGDIEKILNAIQKSSQKIIANAYDMKQYQELFMYPLGLALLILYFVFIAGLKKKHTVTRAVLFGLIQLTSLNAPANAGVFDFITLQKAESFYAQKQYEQAIEYYKKLKPTNEVNYNIANALYKKREYLQAIKYYKKALGKDKLFNAKIYHNIGNCYVQIGKLERAKSQFEHSLQLHAFDETKKNLQITTQELKKRKKLKKIFSRGTAKVCFKNRLEQMNNDYKVSSKYKIKLQKLVLSEEEKWIKIIQKQKTPVFLQKIRTKRSSSDSKKPR</sequence>
<feature type="transmembrane region" description="Helical" evidence="6">
    <location>
        <begin position="274"/>
        <end position="294"/>
    </location>
</feature>
<evidence type="ECO:0000259" key="7">
    <source>
        <dbReference type="PROSITE" id="PS50234"/>
    </source>
</evidence>
<dbReference type="InterPro" id="IPR050768">
    <property type="entry name" value="UPF0353/GerABKA_families"/>
</dbReference>
<reference evidence="8 9" key="1">
    <citation type="submission" date="2019-06" db="EMBL/GenBank/DDBJ databases">
        <title>Sulfurimonas gotlandica sp. nov., a chemoautotrophic and psychrotolerant epsilonproteobacterium isolated from a pelagic redoxcline, and an emended description of the genus Sulfurimonas.</title>
        <authorList>
            <person name="Wang S."/>
            <person name="Jiang L."/>
            <person name="Shao Z."/>
        </authorList>
    </citation>
    <scope>NUCLEOTIDE SEQUENCE [LARGE SCALE GENOMIC DNA]</scope>
    <source>
        <strain evidence="8 9">S2-6</strain>
    </source>
</reference>
<dbReference type="PANTHER" id="PTHR22550">
    <property type="entry name" value="SPORE GERMINATION PROTEIN"/>
    <property type="match status" value="1"/>
</dbReference>
<evidence type="ECO:0000256" key="5">
    <source>
        <dbReference type="PROSITE-ProRule" id="PRU00339"/>
    </source>
</evidence>
<evidence type="ECO:0000256" key="1">
    <source>
        <dbReference type="ARBA" id="ARBA00022475"/>
    </source>
</evidence>
<dbReference type="PROSITE" id="PS50234">
    <property type="entry name" value="VWFA"/>
    <property type="match status" value="1"/>
</dbReference>
<dbReference type="InterPro" id="IPR036465">
    <property type="entry name" value="vWFA_dom_sf"/>
</dbReference>
<dbReference type="Gene3D" id="1.25.40.10">
    <property type="entry name" value="Tetratricopeptide repeat domain"/>
    <property type="match status" value="1"/>
</dbReference>
<dbReference type="InterPro" id="IPR019734">
    <property type="entry name" value="TPR_rpt"/>
</dbReference>
<dbReference type="Pfam" id="PF13519">
    <property type="entry name" value="VWA_2"/>
    <property type="match status" value="1"/>
</dbReference>
<proteinExistence type="predicted"/>
<evidence type="ECO:0000313" key="9">
    <source>
        <dbReference type="Proteomes" id="UP000593719"/>
    </source>
</evidence>
<keyword evidence="4 6" id="KW-0472">Membrane</keyword>
<keyword evidence="1" id="KW-1003">Cell membrane</keyword>
<dbReference type="AlphaFoldDB" id="A0A7M1B4Z7"/>
<evidence type="ECO:0000256" key="4">
    <source>
        <dbReference type="ARBA" id="ARBA00023136"/>
    </source>
</evidence>